<proteinExistence type="predicted"/>
<evidence type="ECO:0000256" key="5">
    <source>
        <dbReference type="ARBA" id="ARBA00023004"/>
    </source>
</evidence>
<dbReference type="InterPro" id="IPR017896">
    <property type="entry name" value="4Fe4S_Fe-S-bd"/>
</dbReference>
<evidence type="ECO:0000256" key="2">
    <source>
        <dbReference type="ARBA" id="ARBA00022485"/>
    </source>
</evidence>
<dbReference type="Gene3D" id="3.30.70.20">
    <property type="match status" value="1"/>
</dbReference>
<dbReference type="Pfam" id="PF13237">
    <property type="entry name" value="Fer4_10"/>
    <property type="match status" value="1"/>
</dbReference>
<dbReference type="GO" id="GO:0046872">
    <property type="term" value="F:metal ion binding"/>
    <property type="evidence" value="ECO:0007669"/>
    <property type="project" value="UniProtKB-KW"/>
</dbReference>
<dbReference type="EMBL" id="BARS01016634">
    <property type="protein sequence ID" value="GAF89044.1"/>
    <property type="molecule type" value="Genomic_DNA"/>
</dbReference>
<keyword evidence="3" id="KW-0479">Metal-binding</keyword>
<comment type="caution">
    <text evidence="8">The sequence shown here is derived from an EMBL/GenBank/DDBJ whole genome shotgun (WGS) entry which is preliminary data.</text>
</comment>
<protein>
    <recommendedName>
        <fullName evidence="7">4Fe-4S ferredoxin-type domain-containing protein</fullName>
    </recommendedName>
</protein>
<dbReference type="GO" id="GO:0016625">
    <property type="term" value="F:oxidoreductase activity, acting on the aldehyde or oxo group of donors, iron-sulfur protein as acceptor"/>
    <property type="evidence" value="ECO:0007669"/>
    <property type="project" value="InterPro"/>
</dbReference>
<evidence type="ECO:0000313" key="8">
    <source>
        <dbReference type="EMBL" id="GAF89044.1"/>
    </source>
</evidence>
<organism evidence="8">
    <name type="scientific">marine sediment metagenome</name>
    <dbReference type="NCBI Taxonomy" id="412755"/>
    <lineage>
        <taxon>unclassified sequences</taxon>
        <taxon>metagenomes</taxon>
        <taxon>ecological metagenomes</taxon>
    </lineage>
</organism>
<gene>
    <name evidence="8" type="ORF">S01H1_27334</name>
</gene>
<dbReference type="PANTHER" id="PTHR43724">
    <property type="entry name" value="PYRUVATE SYNTHASE SUBUNIT PORD"/>
    <property type="match status" value="1"/>
</dbReference>
<keyword evidence="5" id="KW-0408">Iron</keyword>
<dbReference type="GO" id="GO:0051539">
    <property type="term" value="F:4 iron, 4 sulfur cluster binding"/>
    <property type="evidence" value="ECO:0007669"/>
    <property type="project" value="UniProtKB-KW"/>
</dbReference>
<keyword evidence="6" id="KW-0411">Iron-sulfur</keyword>
<feature type="non-terminal residue" evidence="8">
    <location>
        <position position="1"/>
    </location>
</feature>
<dbReference type="InterPro" id="IPR011898">
    <property type="entry name" value="PorD_KorD"/>
</dbReference>
<evidence type="ECO:0000256" key="6">
    <source>
        <dbReference type="ARBA" id="ARBA00023014"/>
    </source>
</evidence>
<feature type="domain" description="4Fe-4S ferredoxin-type" evidence="7">
    <location>
        <begin position="201"/>
        <end position="230"/>
    </location>
</feature>
<evidence type="ECO:0000259" key="7">
    <source>
        <dbReference type="PROSITE" id="PS51379"/>
    </source>
</evidence>
<keyword evidence="4" id="KW-0677">Repeat</keyword>
<evidence type="ECO:0000256" key="3">
    <source>
        <dbReference type="ARBA" id="ARBA00022723"/>
    </source>
</evidence>
<feature type="domain" description="4Fe-4S ferredoxin-type" evidence="7">
    <location>
        <begin position="170"/>
        <end position="200"/>
    </location>
</feature>
<dbReference type="SUPFAM" id="SSF54862">
    <property type="entry name" value="4Fe-4S ferredoxins"/>
    <property type="match status" value="1"/>
</dbReference>
<dbReference type="PROSITE" id="PS00198">
    <property type="entry name" value="4FE4S_FER_1"/>
    <property type="match status" value="1"/>
</dbReference>
<dbReference type="PROSITE" id="PS51379">
    <property type="entry name" value="4FE4S_FER_2"/>
    <property type="match status" value="2"/>
</dbReference>
<accession>X0T772</accession>
<reference evidence="8" key="1">
    <citation type="journal article" date="2014" name="Front. Microbiol.">
        <title>High frequency of phylogenetically diverse reductive dehalogenase-homologous genes in deep subseafloor sedimentary metagenomes.</title>
        <authorList>
            <person name="Kawai M."/>
            <person name="Futagami T."/>
            <person name="Toyoda A."/>
            <person name="Takaki Y."/>
            <person name="Nishi S."/>
            <person name="Hori S."/>
            <person name="Arai W."/>
            <person name="Tsubouchi T."/>
            <person name="Morono Y."/>
            <person name="Uchiyama I."/>
            <person name="Ito T."/>
            <person name="Fujiyama A."/>
            <person name="Inagaki F."/>
            <person name="Takami H."/>
        </authorList>
    </citation>
    <scope>NUCLEOTIDE SEQUENCE</scope>
    <source>
        <strain evidence="8">Expedition CK06-06</strain>
    </source>
</reference>
<comment type="cofactor">
    <cofactor evidence="1">
        <name>[4Fe-4S] cluster</name>
        <dbReference type="ChEBI" id="CHEBI:49883"/>
    </cofactor>
</comment>
<evidence type="ECO:0000256" key="1">
    <source>
        <dbReference type="ARBA" id="ARBA00001966"/>
    </source>
</evidence>
<name>X0T772_9ZZZZ</name>
<dbReference type="AlphaFoldDB" id="X0T772"/>
<evidence type="ECO:0000256" key="4">
    <source>
        <dbReference type="ARBA" id="ARBA00022737"/>
    </source>
</evidence>
<dbReference type="PANTHER" id="PTHR43724:SF1">
    <property type="entry name" value="PYRUVATE SYNTHASE SUBUNIT PORD"/>
    <property type="match status" value="1"/>
</dbReference>
<dbReference type="NCBIfam" id="TIGR02179">
    <property type="entry name" value="PorD_KorD"/>
    <property type="match status" value="1"/>
</dbReference>
<keyword evidence="2" id="KW-0004">4Fe-4S</keyword>
<sequence length="243" mass="25666">DLVVVADDSLVASPAAGVTAGLDERTVLLIASAESSSTWQERLRHHGPTLALPIDPADTAAPRFVGPACAAAAARLVGVIAHPDFEAALREELAPLGERATAQGLESGCAAWQAFEAQAGLVREGPEQTQSLVERPHWIRLPFESAHISAPAIHAAATSVEVRTGLWRTVRPVIDEERCRHCTWICSTLCPDAAIEVREDGAPRIDLDHCKGCMVCVAVCPSHAIASVPERGADARDAEGGRS</sequence>
<dbReference type="InterPro" id="IPR017900">
    <property type="entry name" value="4Fe4S_Fe_S_CS"/>
</dbReference>